<dbReference type="AlphaFoldDB" id="A0A517SQ70"/>
<proteinExistence type="inferred from homology"/>
<dbReference type="GO" id="GO:0042597">
    <property type="term" value="C:periplasmic space"/>
    <property type="evidence" value="ECO:0007669"/>
    <property type="project" value="TreeGrafter"/>
</dbReference>
<dbReference type="InterPro" id="IPR030395">
    <property type="entry name" value="GP_PDE_dom"/>
</dbReference>
<evidence type="ECO:0000256" key="2">
    <source>
        <dbReference type="ARBA" id="ARBA00012247"/>
    </source>
</evidence>
<keyword evidence="5 8" id="KW-0378">Hydrolase</keyword>
<sequence length="312" mass="34772">MPLDALIPVVIAHRGASGYVPEHTLVAKGMAHAMGADFLEQDVVATKDHQPIVMHDVHLDTVSDVAQRFPDRKRSDGRFYAIDFTLAEIKQLSLHERRNLSSGKAVFPKRYAGTLANFQIPTLAEEIDFIQSLNQSSGRTAGIYPEIKAPAWHRQQGCDLSAIVLKTLSQFGYQRKQDLCYLQCFDEFEVRRIRDELKYQGLLIQLIGSGHDEVSGTDYNRLKSPAGLADLRDTADGIGPNLNDIVRWDSQGKVTLTELVEHAHDQRLAVHPWTVREDALPKHCPSLHALIQALATAKIDGVFADQPDKVNP</sequence>
<dbReference type="Proteomes" id="UP000315003">
    <property type="component" value="Chromosome"/>
</dbReference>
<dbReference type="GO" id="GO:0006629">
    <property type="term" value="P:lipid metabolic process"/>
    <property type="evidence" value="ECO:0007669"/>
    <property type="project" value="InterPro"/>
</dbReference>
<dbReference type="GO" id="GO:0006071">
    <property type="term" value="P:glycerol metabolic process"/>
    <property type="evidence" value="ECO:0007669"/>
    <property type="project" value="UniProtKB-KW"/>
</dbReference>
<name>A0A517SQ70_9BACT</name>
<keyword evidence="4" id="KW-0319">Glycerol metabolism</keyword>
<dbReference type="EC" id="3.1.4.46" evidence="2"/>
<dbReference type="PROSITE" id="PS51704">
    <property type="entry name" value="GP_PDE"/>
    <property type="match status" value="1"/>
</dbReference>
<evidence type="ECO:0000256" key="5">
    <source>
        <dbReference type="ARBA" id="ARBA00022801"/>
    </source>
</evidence>
<dbReference type="GO" id="GO:0008889">
    <property type="term" value="F:glycerophosphodiester phosphodiesterase activity"/>
    <property type="evidence" value="ECO:0007669"/>
    <property type="project" value="UniProtKB-EC"/>
</dbReference>
<keyword evidence="3" id="KW-0732">Signal</keyword>
<dbReference type="Pfam" id="PF03009">
    <property type="entry name" value="GDPD"/>
    <property type="match status" value="1"/>
</dbReference>
<comment type="catalytic activity">
    <reaction evidence="6">
        <text>a sn-glycero-3-phosphodiester + H2O = an alcohol + sn-glycerol 3-phosphate + H(+)</text>
        <dbReference type="Rhea" id="RHEA:12969"/>
        <dbReference type="ChEBI" id="CHEBI:15377"/>
        <dbReference type="ChEBI" id="CHEBI:15378"/>
        <dbReference type="ChEBI" id="CHEBI:30879"/>
        <dbReference type="ChEBI" id="CHEBI:57597"/>
        <dbReference type="ChEBI" id="CHEBI:83408"/>
        <dbReference type="EC" id="3.1.4.46"/>
    </reaction>
</comment>
<accession>A0A517SQ70</accession>
<evidence type="ECO:0000313" key="9">
    <source>
        <dbReference type="Proteomes" id="UP000315003"/>
    </source>
</evidence>
<dbReference type="PANTHER" id="PTHR43620">
    <property type="entry name" value="GLYCEROPHOSPHORYL DIESTER PHOSPHODIESTERASE"/>
    <property type="match status" value="1"/>
</dbReference>
<dbReference type="RefSeq" id="WP_145269322.1">
    <property type="nucleotide sequence ID" value="NZ_CP036272.1"/>
</dbReference>
<keyword evidence="9" id="KW-1185">Reference proteome</keyword>
<comment type="similarity">
    <text evidence="1">Belongs to the glycerophosphoryl diester phosphodiesterase family.</text>
</comment>
<evidence type="ECO:0000256" key="1">
    <source>
        <dbReference type="ARBA" id="ARBA00007277"/>
    </source>
</evidence>
<dbReference type="SUPFAM" id="SSF51695">
    <property type="entry name" value="PLC-like phosphodiesterases"/>
    <property type="match status" value="1"/>
</dbReference>
<dbReference type="InterPro" id="IPR017946">
    <property type="entry name" value="PLC-like_Pdiesterase_TIM-brl"/>
</dbReference>
<organism evidence="8 9">
    <name type="scientific">Stieleria bergensis</name>
    <dbReference type="NCBI Taxonomy" id="2528025"/>
    <lineage>
        <taxon>Bacteria</taxon>
        <taxon>Pseudomonadati</taxon>
        <taxon>Planctomycetota</taxon>
        <taxon>Planctomycetia</taxon>
        <taxon>Pirellulales</taxon>
        <taxon>Pirellulaceae</taxon>
        <taxon>Stieleria</taxon>
    </lineage>
</organism>
<gene>
    <name evidence="8" type="primary">glpQ_1</name>
    <name evidence="8" type="ORF">SV7mr_07650</name>
</gene>
<dbReference type="OrthoDB" id="238714at2"/>
<dbReference type="NCBIfam" id="NF008354">
    <property type="entry name" value="PRK11143.1"/>
    <property type="match status" value="1"/>
</dbReference>
<reference evidence="8 9" key="1">
    <citation type="submission" date="2019-02" db="EMBL/GenBank/DDBJ databases">
        <title>Deep-cultivation of Planctomycetes and their phenomic and genomic characterization uncovers novel biology.</title>
        <authorList>
            <person name="Wiegand S."/>
            <person name="Jogler M."/>
            <person name="Boedeker C."/>
            <person name="Pinto D."/>
            <person name="Vollmers J."/>
            <person name="Rivas-Marin E."/>
            <person name="Kohn T."/>
            <person name="Peeters S.H."/>
            <person name="Heuer A."/>
            <person name="Rast P."/>
            <person name="Oberbeckmann S."/>
            <person name="Bunk B."/>
            <person name="Jeske O."/>
            <person name="Meyerdierks A."/>
            <person name="Storesund J.E."/>
            <person name="Kallscheuer N."/>
            <person name="Luecker S."/>
            <person name="Lage O.M."/>
            <person name="Pohl T."/>
            <person name="Merkel B.J."/>
            <person name="Hornburger P."/>
            <person name="Mueller R.-W."/>
            <person name="Bruemmer F."/>
            <person name="Labrenz M."/>
            <person name="Spormann A.M."/>
            <person name="Op den Camp H."/>
            <person name="Overmann J."/>
            <person name="Amann R."/>
            <person name="Jetten M.S.M."/>
            <person name="Mascher T."/>
            <person name="Medema M.H."/>
            <person name="Devos D.P."/>
            <person name="Kaster A.-K."/>
            <person name="Ovreas L."/>
            <person name="Rohde M."/>
            <person name="Galperin M.Y."/>
            <person name="Jogler C."/>
        </authorList>
    </citation>
    <scope>NUCLEOTIDE SEQUENCE [LARGE SCALE GENOMIC DNA]</scope>
    <source>
        <strain evidence="8 9">SV_7m_r</strain>
    </source>
</reference>
<dbReference type="Gene3D" id="3.20.20.190">
    <property type="entry name" value="Phosphatidylinositol (PI) phosphodiesterase"/>
    <property type="match status" value="1"/>
</dbReference>
<dbReference type="PANTHER" id="PTHR43620:SF7">
    <property type="entry name" value="GLYCEROPHOSPHODIESTER PHOSPHODIESTERASE GDPD5-RELATED"/>
    <property type="match status" value="1"/>
</dbReference>
<evidence type="ECO:0000256" key="6">
    <source>
        <dbReference type="ARBA" id="ARBA00047512"/>
    </source>
</evidence>
<dbReference type="FunFam" id="3.20.20.190:FF:000009">
    <property type="entry name" value="Glycerophosphodiester phosphodiesterase, periplasmic"/>
    <property type="match status" value="1"/>
</dbReference>
<evidence type="ECO:0000313" key="8">
    <source>
        <dbReference type="EMBL" id="QDT58275.1"/>
    </source>
</evidence>
<evidence type="ECO:0000259" key="7">
    <source>
        <dbReference type="PROSITE" id="PS51704"/>
    </source>
</evidence>
<evidence type="ECO:0000256" key="4">
    <source>
        <dbReference type="ARBA" id="ARBA00022798"/>
    </source>
</evidence>
<protein>
    <recommendedName>
        <fullName evidence="2">glycerophosphodiester phosphodiesterase</fullName>
        <ecNumber evidence="2">3.1.4.46</ecNumber>
    </recommendedName>
</protein>
<feature type="domain" description="GP-PDE" evidence="7">
    <location>
        <begin position="8"/>
        <end position="312"/>
    </location>
</feature>
<dbReference type="EMBL" id="CP036272">
    <property type="protein sequence ID" value="QDT58275.1"/>
    <property type="molecule type" value="Genomic_DNA"/>
</dbReference>
<evidence type="ECO:0000256" key="3">
    <source>
        <dbReference type="ARBA" id="ARBA00022729"/>
    </source>
</evidence>